<dbReference type="PANTHER" id="PTHR42709">
    <property type="entry name" value="ALKALINE PHOSPHATASE LIKE PROTEIN"/>
    <property type="match status" value="1"/>
</dbReference>
<accession>A0ABM7W400</accession>
<dbReference type="InterPro" id="IPR032816">
    <property type="entry name" value="VTT_dom"/>
</dbReference>
<dbReference type="RefSeq" id="WP_284152784.1">
    <property type="nucleotide sequence ID" value="NZ_AP025516.1"/>
</dbReference>
<dbReference type="EMBL" id="AP025516">
    <property type="protein sequence ID" value="BDD85642.1"/>
    <property type="molecule type" value="Genomic_DNA"/>
</dbReference>
<evidence type="ECO:0000256" key="1">
    <source>
        <dbReference type="SAM" id="Phobius"/>
    </source>
</evidence>
<dbReference type="Proteomes" id="UP000830055">
    <property type="component" value="Chromosome"/>
</dbReference>
<keyword evidence="4" id="KW-1185">Reference proteome</keyword>
<keyword evidence="1" id="KW-1133">Transmembrane helix</keyword>
<feature type="transmembrane region" description="Helical" evidence="1">
    <location>
        <begin position="155"/>
        <end position="178"/>
    </location>
</feature>
<protein>
    <submittedName>
        <fullName evidence="3">Cytochrome b561</fullName>
    </submittedName>
</protein>
<dbReference type="PANTHER" id="PTHR42709:SF11">
    <property type="entry name" value="DEDA FAMILY PROTEIN"/>
    <property type="match status" value="1"/>
</dbReference>
<evidence type="ECO:0000259" key="2">
    <source>
        <dbReference type="Pfam" id="PF09335"/>
    </source>
</evidence>
<gene>
    <name evidence="3" type="ORF">DPPLL_00070</name>
</gene>
<feature type="transmembrane region" description="Helical" evidence="1">
    <location>
        <begin position="76"/>
        <end position="99"/>
    </location>
</feature>
<keyword evidence="1" id="KW-0472">Membrane</keyword>
<keyword evidence="1" id="KW-0812">Transmembrane</keyword>
<organism evidence="3 4">
    <name type="scientific">Desulfofustis limnaeus</name>
    <dbReference type="NCBI Taxonomy" id="2740163"/>
    <lineage>
        <taxon>Bacteria</taxon>
        <taxon>Pseudomonadati</taxon>
        <taxon>Thermodesulfobacteriota</taxon>
        <taxon>Desulfobulbia</taxon>
        <taxon>Desulfobulbales</taxon>
        <taxon>Desulfocapsaceae</taxon>
        <taxon>Desulfofustis</taxon>
    </lineage>
</organism>
<evidence type="ECO:0000313" key="4">
    <source>
        <dbReference type="Proteomes" id="UP000830055"/>
    </source>
</evidence>
<feature type="transmembrane region" description="Helical" evidence="1">
    <location>
        <begin position="190"/>
        <end position="210"/>
    </location>
</feature>
<dbReference type="Pfam" id="PF09335">
    <property type="entry name" value="VTT_dom"/>
    <property type="match status" value="1"/>
</dbReference>
<feature type="transmembrane region" description="Helical" evidence="1">
    <location>
        <begin position="26"/>
        <end position="46"/>
    </location>
</feature>
<evidence type="ECO:0000313" key="3">
    <source>
        <dbReference type="EMBL" id="BDD85642.1"/>
    </source>
</evidence>
<proteinExistence type="predicted"/>
<feature type="domain" description="VTT" evidence="2">
    <location>
        <begin position="56"/>
        <end position="177"/>
    </location>
</feature>
<dbReference type="InterPro" id="IPR051311">
    <property type="entry name" value="DedA_domain"/>
</dbReference>
<sequence>MAGNDALGMNGTQGQEKTATGPLKRLYDLCMAWIAGPHGVLALFVIAFVESSFFPIPPDVFLIAMVIAAPTRAFKFAAVCSLGSVLGGAFGYGLGYWFMDSIGQQIITWYGFEDKYLRVQDLYRTYDAWAVGAAGFTPLPYKLFTITAGAFNLDLVTFIVVSAVSRAARFFLVAAFIWKFGAPVRRYIDKYFNILSIVFMVLLIGGFVLVKMML</sequence>
<reference evidence="3 4" key="1">
    <citation type="submission" date="2022-01" db="EMBL/GenBank/DDBJ databases">
        <title>Desulfofustis limnae sp. nov., a novel mesophilic sulfate-reducing bacterium isolated from marsh soil.</title>
        <authorList>
            <person name="Watanabe M."/>
            <person name="Takahashi A."/>
            <person name="Kojima H."/>
            <person name="Fukui M."/>
        </authorList>
    </citation>
    <scope>NUCLEOTIDE SEQUENCE [LARGE SCALE GENOMIC DNA]</scope>
    <source>
        <strain evidence="3 4">PPLL</strain>
    </source>
</reference>
<name>A0ABM7W400_9BACT</name>